<name>A0ABS2Q7I9_9BACL</name>
<dbReference type="PANTHER" id="PTHR45947:SF13">
    <property type="entry name" value="TRANSFERASE"/>
    <property type="match status" value="1"/>
</dbReference>
<dbReference type="InterPro" id="IPR028098">
    <property type="entry name" value="Glyco_trans_4-like_N"/>
</dbReference>
<protein>
    <submittedName>
        <fullName evidence="3">Glycosyltransferase involved in cell wall biosynthesis</fullName>
    </submittedName>
</protein>
<organism evidence="3 4">
    <name type="scientific">Sporolactobacillus spathodeae</name>
    <dbReference type="NCBI Taxonomy" id="1465502"/>
    <lineage>
        <taxon>Bacteria</taxon>
        <taxon>Bacillati</taxon>
        <taxon>Bacillota</taxon>
        <taxon>Bacilli</taxon>
        <taxon>Bacillales</taxon>
        <taxon>Sporolactobacillaceae</taxon>
        <taxon>Sporolactobacillus</taxon>
    </lineage>
</organism>
<feature type="domain" description="Glycosyltransferase subfamily 4-like N-terminal" evidence="2">
    <location>
        <begin position="14"/>
        <end position="221"/>
    </location>
</feature>
<dbReference type="CDD" id="cd03801">
    <property type="entry name" value="GT4_PimA-like"/>
    <property type="match status" value="1"/>
</dbReference>
<evidence type="ECO:0000313" key="3">
    <source>
        <dbReference type="EMBL" id="MBM7657756.1"/>
    </source>
</evidence>
<evidence type="ECO:0000259" key="1">
    <source>
        <dbReference type="Pfam" id="PF00534"/>
    </source>
</evidence>
<dbReference type="RefSeq" id="WP_205006083.1">
    <property type="nucleotide sequence ID" value="NZ_CBCRXA010000006.1"/>
</dbReference>
<evidence type="ECO:0000313" key="4">
    <source>
        <dbReference type="Proteomes" id="UP000823201"/>
    </source>
</evidence>
<dbReference type="Pfam" id="PF13439">
    <property type="entry name" value="Glyco_transf_4"/>
    <property type="match status" value="1"/>
</dbReference>
<dbReference type="EMBL" id="JAFBEV010000008">
    <property type="protein sequence ID" value="MBM7657756.1"/>
    <property type="molecule type" value="Genomic_DNA"/>
</dbReference>
<reference evidence="3 4" key="1">
    <citation type="submission" date="2021-01" db="EMBL/GenBank/DDBJ databases">
        <title>Genomic Encyclopedia of Type Strains, Phase IV (KMG-IV): sequencing the most valuable type-strain genomes for metagenomic binning, comparative biology and taxonomic classification.</title>
        <authorList>
            <person name="Goeker M."/>
        </authorList>
    </citation>
    <scope>NUCLEOTIDE SEQUENCE [LARGE SCALE GENOMIC DNA]</scope>
    <source>
        <strain evidence="3 4">DSM 100968</strain>
    </source>
</reference>
<feature type="domain" description="Glycosyl transferase family 1" evidence="1">
    <location>
        <begin position="228"/>
        <end position="377"/>
    </location>
</feature>
<dbReference type="PANTHER" id="PTHR45947">
    <property type="entry name" value="SULFOQUINOVOSYL TRANSFERASE SQD2"/>
    <property type="match status" value="1"/>
</dbReference>
<gene>
    <name evidence="3" type="ORF">JOC27_001206</name>
</gene>
<keyword evidence="4" id="KW-1185">Reference proteome</keyword>
<sequence>MKILMVNKYNYIKGGSETYYFALKRVLEAHGHTVIDFSMKDEKNVTSPYSEYFVDHVDYNGAGGMFAKFRMAMNIIYSREAKKKFETLVKAEHPDLIHLHIFQHQMSPSILDVIKKYHIPTVYTAHDLKMVCLNYKMMHHGEICEKCIDGHYYHCAVNRCVKNSLSKSCVNVIEGYIHKWRKSYDAIDTIITPSAFYMRKFEEFGISPERIVHIPNFLDREAPVVKHSTDAKKYYLYFGRLSEEKGILTLIKAVTGTNMQLYVVGTGPLKEELADYITKNQLTNIKLLGFKGGQELIDIVGNAKAIILPSEWYENGPYSAIEALQLGRPIVGADIGGIPELVKENGYLFESRNAISLREALEKIEQMDFPTYQQMERASLYLYEENYTQGIHYELLQKVYQNVGITL</sequence>
<dbReference type="InterPro" id="IPR050194">
    <property type="entry name" value="Glycosyltransferase_grp1"/>
</dbReference>
<dbReference type="InterPro" id="IPR001296">
    <property type="entry name" value="Glyco_trans_1"/>
</dbReference>
<dbReference type="SUPFAM" id="SSF53756">
    <property type="entry name" value="UDP-Glycosyltransferase/glycogen phosphorylase"/>
    <property type="match status" value="1"/>
</dbReference>
<evidence type="ECO:0000259" key="2">
    <source>
        <dbReference type="Pfam" id="PF13439"/>
    </source>
</evidence>
<dbReference type="Proteomes" id="UP000823201">
    <property type="component" value="Unassembled WGS sequence"/>
</dbReference>
<proteinExistence type="predicted"/>
<accession>A0ABS2Q7I9</accession>
<dbReference type="Gene3D" id="3.40.50.2000">
    <property type="entry name" value="Glycogen Phosphorylase B"/>
    <property type="match status" value="2"/>
</dbReference>
<comment type="caution">
    <text evidence="3">The sequence shown here is derived from an EMBL/GenBank/DDBJ whole genome shotgun (WGS) entry which is preliminary data.</text>
</comment>
<dbReference type="Pfam" id="PF00534">
    <property type="entry name" value="Glycos_transf_1"/>
    <property type="match status" value="1"/>
</dbReference>